<name>A0A4P9WBW2_9FUNG</name>
<dbReference type="Proteomes" id="UP000269721">
    <property type="component" value="Unassembled WGS sequence"/>
</dbReference>
<protein>
    <submittedName>
        <fullName evidence="3">Uncharacterized protein</fullName>
    </submittedName>
</protein>
<keyword evidence="2" id="KW-0812">Transmembrane</keyword>
<gene>
    <name evidence="3" type="ORF">BDK51DRAFT_25512</name>
</gene>
<evidence type="ECO:0000313" key="3">
    <source>
        <dbReference type="EMBL" id="RKO90119.1"/>
    </source>
</evidence>
<dbReference type="AlphaFoldDB" id="A0A4P9WBW2"/>
<sequence length="362" mass="36922">MIGGLATSAPWVASSCPSGSHPVGAATLGGSTGVLPSVSTSAASVTPATPLPIANPSFPPSAASTVLPIQPTTAPVSSSNASPSDSSSSSSVNVLEIVVPIVAGVVAIASFALWLFMRDKARQRRACIGLVSAPGSAPAAGGWNGSHVIGSDHEKGVGGGSAAPGAYHESYKASPPAAMQQPMQMLPLHPNQSPQMLENPKEGNWMQTTYTAPPMPKHIQAPSAPGDPSLRVQIVVPASLPAQDAVPRVDTLPVGDGRASPTVPPHPTQTTMERRLVAKMERELSRIPSLSVPSSLGIQGSTHSDPTASVASHPSVHAPQPRPPSSETDIDDDGSIVASHHEEHDALDVAAAPPAYTFDAHE</sequence>
<feature type="transmembrane region" description="Helical" evidence="2">
    <location>
        <begin position="97"/>
        <end position="116"/>
    </location>
</feature>
<feature type="region of interest" description="Disordered" evidence="1">
    <location>
        <begin position="288"/>
        <end position="362"/>
    </location>
</feature>
<organism evidence="3 4">
    <name type="scientific">Blyttiomyces helicus</name>
    <dbReference type="NCBI Taxonomy" id="388810"/>
    <lineage>
        <taxon>Eukaryota</taxon>
        <taxon>Fungi</taxon>
        <taxon>Fungi incertae sedis</taxon>
        <taxon>Chytridiomycota</taxon>
        <taxon>Chytridiomycota incertae sedis</taxon>
        <taxon>Chytridiomycetes</taxon>
        <taxon>Chytridiomycetes incertae sedis</taxon>
        <taxon>Blyttiomyces</taxon>
    </lineage>
</organism>
<evidence type="ECO:0000256" key="1">
    <source>
        <dbReference type="SAM" id="MobiDB-lite"/>
    </source>
</evidence>
<feature type="compositionally biased region" description="Polar residues" evidence="1">
    <location>
        <begin position="291"/>
        <end position="312"/>
    </location>
</feature>
<keyword evidence="2" id="KW-0472">Membrane</keyword>
<keyword evidence="2" id="KW-1133">Transmembrane helix</keyword>
<dbReference type="EMBL" id="KZ995714">
    <property type="protein sequence ID" value="RKO90119.1"/>
    <property type="molecule type" value="Genomic_DNA"/>
</dbReference>
<evidence type="ECO:0000313" key="4">
    <source>
        <dbReference type="Proteomes" id="UP000269721"/>
    </source>
</evidence>
<reference evidence="4" key="1">
    <citation type="journal article" date="2018" name="Nat. Microbiol.">
        <title>Leveraging single-cell genomics to expand the fungal tree of life.</title>
        <authorList>
            <person name="Ahrendt S.R."/>
            <person name="Quandt C.A."/>
            <person name="Ciobanu D."/>
            <person name="Clum A."/>
            <person name="Salamov A."/>
            <person name="Andreopoulos B."/>
            <person name="Cheng J.F."/>
            <person name="Woyke T."/>
            <person name="Pelin A."/>
            <person name="Henrissat B."/>
            <person name="Reynolds N.K."/>
            <person name="Benny G.L."/>
            <person name="Smith M.E."/>
            <person name="James T.Y."/>
            <person name="Grigoriev I.V."/>
        </authorList>
    </citation>
    <scope>NUCLEOTIDE SEQUENCE [LARGE SCALE GENOMIC DNA]</scope>
</reference>
<evidence type="ECO:0000256" key="2">
    <source>
        <dbReference type="SAM" id="Phobius"/>
    </source>
</evidence>
<keyword evidence="4" id="KW-1185">Reference proteome</keyword>
<proteinExistence type="predicted"/>
<accession>A0A4P9WBW2</accession>